<gene>
    <name evidence="8" type="ORF">K431DRAFT_311140</name>
</gene>
<dbReference type="Proteomes" id="UP000799441">
    <property type="component" value="Unassembled WGS sequence"/>
</dbReference>
<evidence type="ECO:0000256" key="5">
    <source>
        <dbReference type="ARBA" id="ARBA00023163"/>
    </source>
</evidence>
<feature type="compositionally biased region" description="Low complexity" evidence="7">
    <location>
        <begin position="311"/>
        <end position="320"/>
    </location>
</feature>
<evidence type="ECO:0000256" key="6">
    <source>
        <dbReference type="ARBA" id="ARBA00023242"/>
    </source>
</evidence>
<feature type="region of interest" description="Disordered" evidence="7">
    <location>
        <begin position="163"/>
        <end position="194"/>
    </location>
</feature>
<keyword evidence="3" id="KW-0805">Transcription regulation</keyword>
<feature type="compositionally biased region" description="Basic residues" evidence="7">
    <location>
        <begin position="33"/>
        <end position="42"/>
    </location>
</feature>
<dbReference type="InterPro" id="IPR008851">
    <property type="entry name" value="TFIIF-alpha"/>
</dbReference>
<feature type="region of interest" description="Disordered" evidence="7">
    <location>
        <begin position="372"/>
        <end position="603"/>
    </location>
</feature>
<keyword evidence="6" id="KW-0539">Nucleus</keyword>
<dbReference type="InterPro" id="IPR011039">
    <property type="entry name" value="TFIIF_interaction"/>
</dbReference>
<dbReference type="GO" id="GO:0006367">
    <property type="term" value="P:transcription initiation at RNA polymerase II promoter"/>
    <property type="evidence" value="ECO:0007669"/>
    <property type="project" value="InterPro"/>
</dbReference>
<evidence type="ECO:0000256" key="1">
    <source>
        <dbReference type="ARBA" id="ARBA00004123"/>
    </source>
</evidence>
<sequence>MSAPNTPSGPNSTTPTPGAPPVIRKSRPSAFMQKKKPIKKRVPQPGQKPASTTQSNGAAASQQTGNIAPSGAEDDPNFSEYPIFVTKGDLLQGLRHHVIKFLPKQDNQTLANIEVNPFDESQFTRPVHLHRRLARDKAIQQRQEEEELPGVDDKEREMMLAKKADKEAQREADKAQIAPGGSEPKPAKRKNEKKFQYSNYIDAVNDPVRAKRAKLRHEEARQWHLEDFDRKNTWVGSYEEPLSEQSAMFVVENNGFRMVPLERWYKFIPTNKVQAMPIEHAEKYYKERFKPDRWFMKTQQANEDAIKKALQSQQQPGTQQRQKRPADDENGGVFANAGGATFRGDVDEIDFEFDGEFQDDDEGMIFGDTAEEAKETYDRIRQEQREANLPSTGIKEEDRDWDMEEEMEKQQEKDERRRARKMRKALKKKEHKFEYDSDSDKSYFSLTESEDSDEEREREAKEKEEEARKQANGDKSGISTKGSNTPTGRAEKKAGANAGLGASLKRPGSPSLSDASGNESSRKKAKLANGSLRGDGRSLSPDAARGAGSGSDTESSSRQKIRLKTSPPGSRAGSPPASGASSPKRAPLTVEEIRNSIPDGGITTSGLIQKFASRMPPKLEFMAMVKKAANWNKETKKLTPKAEIEQ</sequence>
<dbReference type="EMBL" id="MU003778">
    <property type="protein sequence ID" value="KAF2723026.1"/>
    <property type="molecule type" value="Genomic_DNA"/>
</dbReference>
<feature type="compositionally biased region" description="Polar residues" evidence="7">
    <location>
        <begin position="49"/>
        <end position="67"/>
    </location>
</feature>
<accession>A0A9P4QDQ4</accession>
<feature type="compositionally biased region" description="Low complexity" evidence="7">
    <location>
        <begin position="566"/>
        <end position="587"/>
    </location>
</feature>
<keyword evidence="4" id="KW-0238">DNA-binding</keyword>
<name>A0A9P4QDQ4_9PEZI</name>
<dbReference type="GO" id="GO:0001096">
    <property type="term" value="F:TFIIF-class transcription factor complex binding"/>
    <property type="evidence" value="ECO:0007669"/>
    <property type="project" value="TreeGrafter"/>
</dbReference>
<dbReference type="OrthoDB" id="76676at2759"/>
<dbReference type="PANTHER" id="PTHR13011:SF0">
    <property type="entry name" value="GENERAL TRANSCRIPTION FACTOR IIF SUBUNIT 1"/>
    <property type="match status" value="1"/>
</dbReference>
<feature type="compositionally biased region" description="Basic and acidic residues" evidence="7">
    <location>
        <begin position="372"/>
        <end position="386"/>
    </location>
</feature>
<comment type="similarity">
    <text evidence="2">Belongs to the TFIIF alpha subunit family.</text>
</comment>
<evidence type="ECO:0000256" key="4">
    <source>
        <dbReference type="ARBA" id="ARBA00023125"/>
    </source>
</evidence>
<dbReference type="GO" id="GO:0005674">
    <property type="term" value="C:transcription factor TFIIF complex"/>
    <property type="evidence" value="ECO:0007669"/>
    <property type="project" value="TreeGrafter"/>
</dbReference>
<evidence type="ECO:0000256" key="3">
    <source>
        <dbReference type="ARBA" id="ARBA00023015"/>
    </source>
</evidence>
<feature type="compositionally biased region" description="Basic residues" evidence="7">
    <location>
        <begin position="418"/>
        <end position="430"/>
    </location>
</feature>
<dbReference type="SUPFAM" id="SSF50916">
    <property type="entry name" value="Rap30/74 interaction domains"/>
    <property type="match status" value="1"/>
</dbReference>
<dbReference type="GO" id="GO:0016251">
    <property type="term" value="F:RNA polymerase II general transcription initiation factor activity"/>
    <property type="evidence" value="ECO:0007669"/>
    <property type="project" value="TreeGrafter"/>
</dbReference>
<evidence type="ECO:0000256" key="7">
    <source>
        <dbReference type="SAM" id="MobiDB-lite"/>
    </source>
</evidence>
<feature type="compositionally biased region" description="Basic and acidic residues" evidence="7">
    <location>
        <begin position="408"/>
        <end position="417"/>
    </location>
</feature>
<dbReference type="GO" id="GO:0032968">
    <property type="term" value="P:positive regulation of transcription elongation by RNA polymerase II"/>
    <property type="evidence" value="ECO:0007669"/>
    <property type="project" value="InterPro"/>
</dbReference>
<keyword evidence="5" id="KW-0804">Transcription</keyword>
<evidence type="ECO:0000313" key="8">
    <source>
        <dbReference type="EMBL" id="KAF2723026.1"/>
    </source>
</evidence>
<keyword evidence="9" id="KW-1185">Reference proteome</keyword>
<comment type="subcellular location">
    <subcellularLocation>
        <location evidence="1">Nucleus</location>
    </subcellularLocation>
</comment>
<feature type="compositionally biased region" description="Polar residues" evidence="7">
    <location>
        <begin position="477"/>
        <end position="487"/>
    </location>
</feature>
<reference evidence="8" key="1">
    <citation type="journal article" date="2020" name="Stud. Mycol.">
        <title>101 Dothideomycetes genomes: a test case for predicting lifestyles and emergence of pathogens.</title>
        <authorList>
            <person name="Haridas S."/>
            <person name="Albert R."/>
            <person name="Binder M."/>
            <person name="Bloem J."/>
            <person name="Labutti K."/>
            <person name="Salamov A."/>
            <person name="Andreopoulos B."/>
            <person name="Baker S."/>
            <person name="Barry K."/>
            <person name="Bills G."/>
            <person name="Bluhm B."/>
            <person name="Cannon C."/>
            <person name="Castanera R."/>
            <person name="Culley D."/>
            <person name="Daum C."/>
            <person name="Ezra D."/>
            <person name="Gonzalez J."/>
            <person name="Henrissat B."/>
            <person name="Kuo A."/>
            <person name="Liang C."/>
            <person name="Lipzen A."/>
            <person name="Lutzoni F."/>
            <person name="Magnuson J."/>
            <person name="Mondo S."/>
            <person name="Nolan M."/>
            <person name="Ohm R."/>
            <person name="Pangilinan J."/>
            <person name="Park H.-J."/>
            <person name="Ramirez L."/>
            <person name="Alfaro M."/>
            <person name="Sun H."/>
            <person name="Tritt A."/>
            <person name="Yoshinaga Y."/>
            <person name="Zwiers L.-H."/>
            <person name="Turgeon B."/>
            <person name="Goodwin S."/>
            <person name="Spatafora J."/>
            <person name="Crous P."/>
            <person name="Grigoriev I."/>
        </authorList>
    </citation>
    <scope>NUCLEOTIDE SEQUENCE</scope>
    <source>
        <strain evidence="8">CBS 116435</strain>
    </source>
</reference>
<feature type="compositionally biased region" description="Basic and acidic residues" evidence="7">
    <location>
        <begin position="163"/>
        <end position="174"/>
    </location>
</feature>
<evidence type="ECO:0000256" key="2">
    <source>
        <dbReference type="ARBA" id="ARBA00005249"/>
    </source>
</evidence>
<feature type="compositionally biased region" description="Basic and acidic residues" evidence="7">
    <location>
        <begin position="431"/>
        <end position="441"/>
    </location>
</feature>
<dbReference type="AlphaFoldDB" id="A0A9P4QDQ4"/>
<dbReference type="PANTHER" id="PTHR13011">
    <property type="entry name" value="TFIIF-ALPHA"/>
    <property type="match status" value="1"/>
</dbReference>
<feature type="compositionally biased region" description="Polar residues" evidence="7">
    <location>
        <begin position="510"/>
        <end position="519"/>
    </location>
</feature>
<comment type="caution">
    <text evidence="8">The sequence shown here is derived from an EMBL/GenBank/DDBJ whole genome shotgun (WGS) entry which is preliminary data.</text>
</comment>
<feature type="region of interest" description="Disordered" evidence="7">
    <location>
        <begin position="1"/>
        <end position="80"/>
    </location>
</feature>
<dbReference type="GO" id="GO:0003677">
    <property type="term" value="F:DNA binding"/>
    <property type="evidence" value="ECO:0007669"/>
    <property type="project" value="UniProtKB-KW"/>
</dbReference>
<feature type="region of interest" description="Disordered" evidence="7">
    <location>
        <begin position="306"/>
        <end position="340"/>
    </location>
</feature>
<organism evidence="8 9">
    <name type="scientific">Polychaeton citri CBS 116435</name>
    <dbReference type="NCBI Taxonomy" id="1314669"/>
    <lineage>
        <taxon>Eukaryota</taxon>
        <taxon>Fungi</taxon>
        <taxon>Dikarya</taxon>
        <taxon>Ascomycota</taxon>
        <taxon>Pezizomycotina</taxon>
        <taxon>Dothideomycetes</taxon>
        <taxon>Dothideomycetidae</taxon>
        <taxon>Capnodiales</taxon>
        <taxon>Capnodiaceae</taxon>
        <taxon>Polychaeton</taxon>
    </lineage>
</organism>
<proteinExistence type="inferred from homology"/>
<feature type="compositionally biased region" description="Low complexity" evidence="7">
    <location>
        <begin position="1"/>
        <end position="16"/>
    </location>
</feature>
<feature type="compositionally biased region" description="Basic and acidic residues" evidence="7">
    <location>
        <begin position="455"/>
        <end position="472"/>
    </location>
</feature>
<evidence type="ECO:0000313" key="9">
    <source>
        <dbReference type="Proteomes" id="UP000799441"/>
    </source>
</evidence>
<protein>
    <submittedName>
        <fullName evidence="8">Rap30/74 interaction domain-containing protein</fullName>
    </submittedName>
</protein>